<keyword evidence="2" id="KW-0732">Signal</keyword>
<feature type="region of interest" description="Disordered" evidence="1">
    <location>
        <begin position="24"/>
        <end position="79"/>
    </location>
</feature>
<dbReference type="EMBL" id="MU805964">
    <property type="protein sequence ID" value="KAJ3843953.1"/>
    <property type="molecule type" value="Genomic_DNA"/>
</dbReference>
<comment type="caution">
    <text evidence="3">The sequence shown here is derived from an EMBL/GenBank/DDBJ whole genome shotgun (WGS) entry which is preliminary data.</text>
</comment>
<keyword evidence="4" id="KW-1185">Reference proteome</keyword>
<feature type="compositionally biased region" description="Basic and acidic residues" evidence="1">
    <location>
        <begin position="27"/>
        <end position="36"/>
    </location>
</feature>
<accession>A0AA38PJ77</accession>
<organism evidence="3 4">
    <name type="scientific">Lentinula raphanica</name>
    <dbReference type="NCBI Taxonomy" id="153919"/>
    <lineage>
        <taxon>Eukaryota</taxon>
        <taxon>Fungi</taxon>
        <taxon>Dikarya</taxon>
        <taxon>Basidiomycota</taxon>
        <taxon>Agaricomycotina</taxon>
        <taxon>Agaricomycetes</taxon>
        <taxon>Agaricomycetidae</taxon>
        <taxon>Agaricales</taxon>
        <taxon>Marasmiineae</taxon>
        <taxon>Omphalotaceae</taxon>
        <taxon>Lentinula</taxon>
    </lineage>
</organism>
<proteinExistence type="predicted"/>
<evidence type="ECO:0000313" key="4">
    <source>
        <dbReference type="Proteomes" id="UP001163846"/>
    </source>
</evidence>
<sequence length="252" mass="28192">MRLLQPAFVILALFACAVRTAPLQRTTEAEDSHSDTTSHSGLSYYTEAESPSDPLSRPVFPPCPLLPKDTQQGSAVGPCQEGPPYYISIEAAGPSTRPTYEEPPFSQNSRSNLEKPNQVMKIIDVVFQDPSTLVFSHHRVEEPSPPHHVQQTVSLILFGTPDFIDVILYLGPYHEGVAGFYYREHKFNPGKRDIAQGYSYSPLNNPTQGKEPLVDFHDLWHRLTALWNTKHALTAENLARLSASTRSKHRQS</sequence>
<reference evidence="3" key="1">
    <citation type="submission" date="2022-08" db="EMBL/GenBank/DDBJ databases">
        <authorList>
            <consortium name="DOE Joint Genome Institute"/>
            <person name="Min B."/>
            <person name="Riley R."/>
            <person name="Sierra-Patev S."/>
            <person name="Naranjo-Ortiz M."/>
            <person name="Looney B."/>
            <person name="Konkel Z."/>
            <person name="Slot J.C."/>
            <person name="Sakamoto Y."/>
            <person name="Steenwyk J.L."/>
            <person name="Rokas A."/>
            <person name="Carro J."/>
            <person name="Camarero S."/>
            <person name="Ferreira P."/>
            <person name="Molpeceres G."/>
            <person name="Ruiz-Duenas F.J."/>
            <person name="Serrano A."/>
            <person name="Henrissat B."/>
            <person name="Drula E."/>
            <person name="Hughes K.W."/>
            <person name="Mata J.L."/>
            <person name="Ishikawa N.K."/>
            <person name="Vargas-Isla R."/>
            <person name="Ushijima S."/>
            <person name="Smith C.A."/>
            <person name="Ahrendt S."/>
            <person name="Andreopoulos W."/>
            <person name="He G."/>
            <person name="Labutti K."/>
            <person name="Lipzen A."/>
            <person name="Ng V."/>
            <person name="Sandor L."/>
            <person name="Barry K."/>
            <person name="Martinez A.T."/>
            <person name="Xiao Y."/>
            <person name="Gibbons J.G."/>
            <person name="Terashima K."/>
            <person name="Hibbett D.S."/>
            <person name="Grigoriev I.V."/>
        </authorList>
    </citation>
    <scope>NUCLEOTIDE SEQUENCE</scope>
    <source>
        <strain evidence="3">TFB9207</strain>
    </source>
</reference>
<dbReference type="PROSITE" id="PS51257">
    <property type="entry name" value="PROKAR_LIPOPROTEIN"/>
    <property type="match status" value="1"/>
</dbReference>
<dbReference type="Proteomes" id="UP001163846">
    <property type="component" value="Unassembled WGS sequence"/>
</dbReference>
<protein>
    <submittedName>
        <fullName evidence="3">Uncharacterized protein</fullName>
    </submittedName>
</protein>
<feature type="chain" id="PRO_5041302793" evidence="2">
    <location>
        <begin position="21"/>
        <end position="252"/>
    </location>
</feature>
<evidence type="ECO:0000313" key="3">
    <source>
        <dbReference type="EMBL" id="KAJ3843953.1"/>
    </source>
</evidence>
<feature type="signal peptide" evidence="2">
    <location>
        <begin position="1"/>
        <end position="20"/>
    </location>
</feature>
<name>A0AA38PJ77_9AGAR</name>
<dbReference type="AlphaFoldDB" id="A0AA38PJ77"/>
<evidence type="ECO:0000256" key="2">
    <source>
        <dbReference type="SAM" id="SignalP"/>
    </source>
</evidence>
<gene>
    <name evidence="3" type="ORF">F5878DRAFT_706519</name>
</gene>
<evidence type="ECO:0000256" key="1">
    <source>
        <dbReference type="SAM" id="MobiDB-lite"/>
    </source>
</evidence>